<gene>
    <name evidence="8" type="ORF">PGLA2088_LOCUS26153</name>
</gene>
<protein>
    <recommendedName>
        <fullName evidence="7">Transmembrane 9 superfamily member</fullName>
    </recommendedName>
</protein>
<dbReference type="PANTHER" id="PTHR10766">
    <property type="entry name" value="TRANSMEMBRANE 9 SUPERFAMILY PROTEIN"/>
    <property type="match status" value="1"/>
</dbReference>
<feature type="transmembrane region" description="Helical" evidence="7">
    <location>
        <begin position="263"/>
        <end position="287"/>
    </location>
</feature>
<keyword evidence="6 7" id="KW-0472">Membrane</keyword>
<comment type="caution">
    <text evidence="8">The sequence shown here is derived from an EMBL/GenBank/DDBJ whole genome shotgun (WGS) entry which is preliminary data.</text>
</comment>
<feature type="transmembrane region" description="Helical" evidence="7">
    <location>
        <begin position="587"/>
        <end position="616"/>
    </location>
</feature>
<sequence length="626" mass="71198">MRIAMPQIVPAGCLLAALQGVFQANAFYLPGVAPTEYQQGSRVELKVNKLTSVKTQLPYRYYVLPYCPPKEIHVSAENLGEILMGDSIENSMYDVRMNVNTSCNLLCERTLGQEEKATFKKMIDHEYQVNWLVDNLPAAMKYQRAQSGNLMYANGFPVGIKVDGSFYVHNHVQIGLQYHADSEEFDGFRVVGFEVYPMSLKRTVVDGQVDCSKDALEEEEVLPQLDLMKEDTIVYTYDVVWFPSPIRWASRWDNYLKMHEGQIHWFSIINSLMIVLFLSGMVAMILLRTLHRDIAKYNDMDADDAAEETGWKLVHGDVFRKPPHSKALAVCVGSGMQLLVCCFVTLVFSAVGFLSPVHRGSILQGMLLLFTFAGIMAGYTSARFYKMWKGEDWKKTTLLTAFLYPGTVFVIFFILNLFIWGTRSSGAVPFTTMFALLVLWFGISVPLVFLGAFFGYKKAPVSLPVRTNQIPRQIPAQPWYVSGVFSCLIGGVLPFAGIFTELFFIMSSIWQHQFYYLFGFLMLVVVILAVTCAEISITLAYFQLTNEDYNWWWRSFFTSATSALYIFLYSVMYYFTRMQIGHYVGALLYFGYMFVISYTFALLSGAIGFSATFLFVRTIYGSIKID</sequence>
<feature type="transmembrane region" description="Helical" evidence="7">
    <location>
        <begin position="477"/>
        <end position="510"/>
    </location>
</feature>
<dbReference type="GO" id="GO:0072657">
    <property type="term" value="P:protein localization to membrane"/>
    <property type="evidence" value="ECO:0007669"/>
    <property type="project" value="TreeGrafter"/>
</dbReference>
<dbReference type="EMBL" id="CAJNNW010026962">
    <property type="protein sequence ID" value="CAE8688820.1"/>
    <property type="molecule type" value="Genomic_DNA"/>
</dbReference>
<dbReference type="Proteomes" id="UP000626109">
    <property type="component" value="Unassembled WGS sequence"/>
</dbReference>
<evidence type="ECO:0000256" key="5">
    <source>
        <dbReference type="ARBA" id="ARBA00022989"/>
    </source>
</evidence>
<feature type="chain" id="PRO_5033105723" description="Transmembrane 9 superfamily member" evidence="7">
    <location>
        <begin position="27"/>
        <end position="626"/>
    </location>
</feature>
<feature type="signal peptide" evidence="7">
    <location>
        <begin position="1"/>
        <end position="26"/>
    </location>
</feature>
<feature type="transmembrane region" description="Helical" evidence="7">
    <location>
        <begin position="433"/>
        <end position="456"/>
    </location>
</feature>
<feature type="transmembrane region" description="Helical" evidence="7">
    <location>
        <begin position="327"/>
        <end position="354"/>
    </location>
</feature>
<accession>A0A813JZY6</accession>
<dbReference type="GO" id="GO:0016020">
    <property type="term" value="C:membrane"/>
    <property type="evidence" value="ECO:0007669"/>
    <property type="project" value="UniProtKB-SubCell"/>
</dbReference>
<name>A0A813JZY6_POLGL</name>
<keyword evidence="4 7" id="KW-0732">Signal</keyword>
<evidence type="ECO:0000256" key="4">
    <source>
        <dbReference type="ARBA" id="ARBA00022729"/>
    </source>
</evidence>
<organism evidence="8 9">
    <name type="scientific">Polarella glacialis</name>
    <name type="common">Dinoflagellate</name>
    <dbReference type="NCBI Taxonomy" id="89957"/>
    <lineage>
        <taxon>Eukaryota</taxon>
        <taxon>Sar</taxon>
        <taxon>Alveolata</taxon>
        <taxon>Dinophyceae</taxon>
        <taxon>Suessiales</taxon>
        <taxon>Suessiaceae</taxon>
        <taxon>Polarella</taxon>
    </lineage>
</organism>
<keyword evidence="3 7" id="KW-0812">Transmembrane</keyword>
<feature type="transmembrane region" description="Helical" evidence="7">
    <location>
        <begin position="516"/>
        <end position="544"/>
    </location>
</feature>
<proteinExistence type="inferred from homology"/>
<feature type="transmembrane region" description="Helical" evidence="7">
    <location>
        <begin position="366"/>
        <end position="385"/>
    </location>
</feature>
<dbReference type="InterPro" id="IPR004240">
    <property type="entry name" value="EMP70"/>
</dbReference>
<comment type="similarity">
    <text evidence="2 7">Belongs to the nonaspanin (TM9SF) (TC 9.A.2) family.</text>
</comment>
<evidence type="ECO:0000313" key="8">
    <source>
        <dbReference type="EMBL" id="CAE8688820.1"/>
    </source>
</evidence>
<dbReference type="PANTHER" id="PTHR10766:SF111">
    <property type="entry name" value="TRANSMEMBRANE 9 SUPERFAMILY MEMBER 2"/>
    <property type="match status" value="1"/>
</dbReference>
<dbReference type="GO" id="GO:0005737">
    <property type="term" value="C:cytoplasm"/>
    <property type="evidence" value="ECO:0007669"/>
    <property type="project" value="UniProtKB-ARBA"/>
</dbReference>
<comment type="subcellular location">
    <subcellularLocation>
        <location evidence="1">Membrane</location>
        <topology evidence="1">Multi-pass membrane protein</topology>
    </subcellularLocation>
</comment>
<evidence type="ECO:0000256" key="7">
    <source>
        <dbReference type="RuleBase" id="RU363079"/>
    </source>
</evidence>
<keyword evidence="5 7" id="KW-1133">Transmembrane helix</keyword>
<feature type="transmembrane region" description="Helical" evidence="7">
    <location>
        <begin position="397"/>
        <end position="421"/>
    </location>
</feature>
<feature type="transmembrane region" description="Helical" evidence="7">
    <location>
        <begin position="556"/>
        <end position="575"/>
    </location>
</feature>
<dbReference type="AlphaFoldDB" id="A0A813JZY6"/>
<dbReference type="Pfam" id="PF02990">
    <property type="entry name" value="EMP70"/>
    <property type="match status" value="1"/>
</dbReference>
<evidence type="ECO:0000256" key="2">
    <source>
        <dbReference type="ARBA" id="ARBA00005227"/>
    </source>
</evidence>
<evidence type="ECO:0000256" key="6">
    <source>
        <dbReference type="ARBA" id="ARBA00023136"/>
    </source>
</evidence>
<evidence type="ECO:0000313" key="9">
    <source>
        <dbReference type="Proteomes" id="UP000626109"/>
    </source>
</evidence>
<evidence type="ECO:0000256" key="1">
    <source>
        <dbReference type="ARBA" id="ARBA00004141"/>
    </source>
</evidence>
<evidence type="ECO:0000256" key="3">
    <source>
        <dbReference type="ARBA" id="ARBA00022692"/>
    </source>
</evidence>
<reference evidence="8" key="1">
    <citation type="submission" date="2021-02" db="EMBL/GenBank/DDBJ databases">
        <authorList>
            <person name="Dougan E. K."/>
            <person name="Rhodes N."/>
            <person name="Thang M."/>
            <person name="Chan C."/>
        </authorList>
    </citation>
    <scope>NUCLEOTIDE SEQUENCE</scope>
</reference>